<dbReference type="InterPro" id="IPR051920">
    <property type="entry name" value="MPT_Adenylyltrnsfr/MoaC-Rel"/>
</dbReference>
<feature type="domain" description="MoaB/Mog" evidence="3">
    <location>
        <begin position="30"/>
        <end position="172"/>
    </location>
</feature>
<evidence type="ECO:0000259" key="3">
    <source>
        <dbReference type="SMART" id="SM00852"/>
    </source>
</evidence>
<gene>
    <name evidence="4" type="ORF">CIK66_05715</name>
</gene>
<protein>
    <submittedName>
        <fullName evidence="4">Molybdenum cofactor biosynthesis protein</fullName>
    </submittedName>
</protein>
<organism evidence="4 5">
    <name type="scientific">Brachybacterium alimentarium</name>
    <dbReference type="NCBI Taxonomy" id="47845"/>
    <lineage>
        <taxon>Bacteria</taxon>
        <taxon>Bacillati</taxon>
        <taxon>Actinomycetota</taxon>
        <taxon>Actinomycetes</taxon>
        <taxon>Micrococcales</taxon>
        <taxon>Dermabacteraceae</taxon>
        <taxon>Brachybacterium</taxon>
    </lineage>
</organism>
<dbReference type="PANTHER" id="PTHR43764:SF1">
    <property type="entry name" value="MOLYBDOPTERIN MOLYBDOTRANSFERASE"/>
    <property type="match status" value="1"/>
</dbReference>
<evidence type="ECO:0000313" key="5">
    <source>
        <dbReference type="Proteomes" id="UP000218598"/>
    </source>
</evidence>
<dbReference type="RefSeq" id="WP_096163915.1">
    <property type="nucleotide sequence ID" value="NZ_BAAAIQ010000005.1"/>
</dbReference>
<dbReference type="Gene3D" id="3.40.980.10">
    <property type="entry name" value="MoaB/Mog-like domain"/>
    <property type="match status" value="1"/>
</dbReference>
<keyword evidence="5" id="KW-1185">Reference proteome</keyword>
<dbReference type="PANTHER" id="PTHR43764">
    <property type="entry name" value="MOLYBDENUM COFACTOR BIOSYNTHESIS"/>
    <property type="match status" value="1"/>
</dbReference>
<dbReference type="InterPro" id="IPR001453">
    <property type="entry name" value="MoaB/Mog_dom"/>
</dbReference>
<sequence>MKQMPARRTDADCAVREDPDAAPALSGTARVIIASTRAADGSYEDRTGPLLLQWLQSRGLEAADKQVVSDGPEVGRALSVAIDAGIDVIITSGGTGISPTDVTPEQTAPLLDREMPGILEAVRRLGAEKAPTSLLSRGLAGMARRSFVVNLPGSRGGVRDGITVLDPILDHLLEQRDGGGHA</sequence>
<name>A0A2A3YK63_9MICO</name>
<comment type="pathway">
    <text evidence="1">Cofactor biosynthesis; molybdopterin biosynthesis.</text>
</comment>
<evidence type="ECO:0000256" key="2">
    <source>
        <dbReference type="ARBA" id="ARBA00023150"/>
    </source>
</evidence>
<evidence type="ECO:0000256" key="1">
    <source>
        <dbReference type="ARBA" id="ARBA00005046"/>
    </source>
</evidence>
<comment type="caution">
    <text evidence="4">The sequence shown here is derived from an EMBL/GenBank/DDBJ whole genome shotgun (WGS) entry which is preliminary data.</text>
</comment>
<accession>A0A2A3YK63</accession>
<dbReference type="GeneID" id="95326542"/>
<dbReference type="SMART" id="SM00852">
    <property type="entry name" value="MoCF_biosynth"/>
    <property type="match status" value="1"/>
</dbReference>
<dbReference type="Proteomes" id="UP000218598">
    <property type="component" value="Unassembled WGS sequence"/>
</dbReference>
<dbReference type="Pfam" id="PF00994">
    <property type="entry name" value="MoCF_biosynth"/>
    <property type="match status" value="1"/>
</dbReference>
<proteinExistence type="predicted"/>
<dbReference type="EMBL" id="NRGR01000008">
    <property type="protein sequence ID" value="PCC40132.1"/>
    <property type="molecule type" value="Genomic_DNA"/>
</dbReference>
<dbReference type="AlphaFoldDB" id="A0A2A3YK63"/>
<evidence type="ECO:0000313" key="4">
    <source>
        <dbReference type="EMBL" id="PCC40132.1"/>
    </source>
</evidence>
<dbReference type="InterPro" id="IPR036425">
    <property type="entry name" value="MoaB/Mog-like_dom_sf"/>
</dbReference>
<dbReference type="GO" id="GO:0006777">
    <property type="term" value="P:Mo-molybdopterin cofactor biosynthetic process"/>
    <property type="evidence" value="ECO:0007669"/>
    <property type="project" value="UniProtKB-KW"/>
</dbReference>
<keyword evidence="2" id="KW-0501">Molybdenum cofactor biosynthesis</keyword>
<reference evidence="4 5" key="1">
    <citation type="journal article" date="2017" name="Elife">
        <title>Extensive horizontal gene transfer in cheese-associated bacteria.</title>
        <authorList>
            <person name="Bonham K.S."/>
            <person name="Wolfe B.E."/>
            <person name="Dutton R.J."/>
        </authorList>
    </citation>
    <scope>NUCLEOTIDE SEQUENCE [LARGE SCALE GENOMIC DNA]</scope>
    <source>
        <strain evidence="4 5">341_9</strain>
    </source>
</reference>
<dbReference type="CDD" id="cd00886">
    <property type="entry name" value="MogA_MoaB"/>
    <property type="match status" value="1"/>
</dbReference>
<dbReference type="NCBIfam" id="TIGR00177">
    <property type="entry name" value="molyb_syn"/>
    <property type="match status" value="1"/>
</dbReference>
<dbReference type="OrthoDB" id="9794429at2"/>
<dbReference type="SUPFAM" id="SSF53218">
    <property type="entry name" value="Molybdenum cofactor biosynthesis proteins"/>
    <property type="match status" value="1"/>
</dbReference>